<reference evidence="1" key="1">
    <citation type="submission" date="2020-05" db="EMBL/GenBank/DDBJ databases">
        <title>Large-scale comparative analyses of tick genomes elucidate their genetic diversity and vector capacities.</title>
        <authorList>
            <person name="Jia N."/>
            <person name="Wang J."/>
            <person name="Shi W."/>
            <person name="Du L."/>
            <person name="Sun Y."/>
            <person name="Zhan W."/>
            <person name="Jiang J."/>
            <person name="Wang Q."/>
            <person name="Zhang B."/>
            <person name="Ji P."/>
            <person name="Sakyi L.B."/>
            <person name="Cui X."/>
            <person name="Yuan T."/>
            <person name="Jiang B."/>
            <person name="Yang W."/>
            <person name="Lam T.T.-Y."/>
            <person name="Chang Q."/>
            <person name="Ding S."/>
            <person name="Wang X."/>
            <person name="Zhu J."/>
            <person name="Ruan X."/>
            <person name="Zhao L."/>
            <person name="Wei J."/>
            <person name="Que T."/>
            <person name="Du C."/>
            <person name="Cheng J."/>
            <person name="Dai P."/>
            <person name="Han X."/>
            <person name="Huang E."/>
            <person name="Gao Y."/>
            <person name="Liu J."/>
            <person name="Shao H."/>
            <person name="Ye R."/>
            <person name="Li L."/>
            <person name="Wei W."/>
            <person name="Wang X."/>
            <person name="Wang C."/>
            <person name="Yang T."/>
            <person name="Huo Q."/>
            <person name="Li W."/>
            <person name="Guo W."/>
            <person name="Chen H."/>
            <person name="Zhou L."/>
            <person name="Ni X."/>
            <person name="Tian J."/>
            <person name="Zhou Y."/>
            <person name="Sheng Y."/>
            <person name="Liu T."/>
            <person name="Pan Y."/>
            <person name="Xia L."/>
            <person name="Li J."/>
            <person name="Zhao F."/>
            <person name="Cao W."/>
        </authorList>
    </citation>
    <scope>NUCLEOTIDE SEQUENCE</scope>
    <source>
        <strain evidence="1">Dsil-2018</strain>
    </source>
</reference>
<name>A0ACB8DN76_DERSI</name>
<evidence type="ECO:0000313" key="2">
    <source>
        <dbReference type="Proteomes" id="UP000821865"/>
    </source>
</evidence>
<accession>A0ACB8DN76</accession>
<dbReference type="Proteomes" id="UP000821865">
    <property type="component" value="Chromosome 10"/>
</dbReference>
<protein>
    <submittedName>
        <fullName evidence="1">Uncharacterized protein</fullName>
    </submittedName>
</protein>
<sequence length="117" mass="12808">MEAIAEAKRHRRSYLLTTSNPNDIVPLPSQAATHRQDLQQLQQPGGLGTLNLGLPAIFWPQAKGPFFAQNGMATDLTEDLGTLPRHSSAATGNELWRSLYEFLDDPEATANGSCRAY</sequence>
<dbReference type="EMBL" id="CM023479">
    <property type="protein sequence ID" value="KAH7973674.1"/>
    <property type="molecule type" value="Genomic_DNA"/>
</dbReference>
<keyword evidence="2" id="KW-1185">Reference proteome</keyword>
<comment type="caution">
    <text evidence="1">The sequence shown here is derived from an EMBL/GenBank/DDBJ whole genome shotgun (WGS) entry which is preliminary data.</text>
</comment>
<proteinExistence type="predicted"/>
<evidence type="ECO:0000313" key="1">
    <source>
        <dbReference type="EMBL" id="KAH7973674.1"/>
    </source>
</evidence>
<gene>
    <name evidence="1" type="ORF">HPB49_003816</name>
</gene>
<organism evidence="1 2">
    <name type="scientific">Dermacentor silvarum</name>
    <name type="common">Tick</name>
    <dbReference type="NCBI Taxonomy" id="543639"/>
    <lineage>
        <taxon>Eukaryota</taxon>
        <taxon>Metazoa</taxon>
        <taxon>Ecdysozoa</taxon>
        <taxon>Arthropoda</taxon>
        <taxon>Chelicerata</taxon>
        <taxon>Arachnida</taxon>
        <taxon>Acari</taxon>
        <taxon>Parasitiformes</taxon>
        <taxon>Ixodida</taxon>
        <taxon>Ixodoidea</taxon>
        <taxon>Ixodidae</taxon>
        <taxon>Rhipicephalinae</taxon>
        <taxon>Dermacentor</taxon>
    </lineage>
</organism>